<dbReference type="PROSITE" id="PS50093">
    <property type="entry name" value="PKD"/>
    <property type="match status" value="1"/>
</dbReference>
<dbReference type="InterPro" id="IPR029010">
    <property type="entry name" value="ThuA-like"/>
</dbReference>
<dbReference type="Gene3D" id="2.120.10.30">
    <property type="entry name" value="TolB, C-terminal domain"/>
    <property type="match status" value="1"/>
</dbReference>
<dbReference type="InterPro" id="IPR036909">
    <property type="entry name" value="Cyt_c-like_dom_sf"/>
</dbReference>
<dbReference type="GO" id="GO:0020037">
    <property type="term" value="F:heme binding"/>
    <property type="evidence" value="ECO:0007669"/>
    <property type="project" value="InterPro"/>
</dbReference>
<dbReference type="InterPro" id="IPR000601">
    <property type="entry name" value="PKD_dom"/>
</dbReference>
<dbReference type="Pfam" id="PF00034">
    <property type="entry name" value="Cytochrom_C"/>
    <property type="match status" value="1"/>
</dbReference>
<dbReference type="InterPro" id="IPR009056">
    <property type="entry name" value="Cyt_c-like_dom"/>
</dbReference>
<dbReference type="PANTHER" id="PTHR40469">
    <property type="entry name" value="SECRETED GLYCOSYL HYDROLASE"/>
    <property type="match status" value="1"/>
</dbReference>
<dbReference type="AlphaFoldDB" id="A0A1T5EZG4"/>
<dbReference type="SUPFAM" id="SSF46626">
    <property type="entry name" value="Cytochrome c"/>
    <property type="match status" value="1"/>
</dbReference>
<evidence type="ECO:0000256" key="6">
    <source>
        <dbReference type="PIRSR" id="PIRSR602324-1"/>
    </source>
</evidence>
<organism evidence="9 10">
    <name type="scientific">Daejeonella lutea</name>
    <dbReference type="NCBI Taxonomy" id="572036"/>
    <lineage>
        <taxon>Bacteria</taxon>
        <taxon>Pseudomonadati</taxon>
        <taxon>Bacteroidota</taxon>
        <taxon>Sphingobacteriia</taxon>
        <taxon>Sphingobacteriales</taxon>
        <taxon>Sphingobacteriaceae</taxon>
        <taxon>Daejeonella</taxon>
    </lineage>
</organism>
<evidence type="ECO:0000256" key="1">
    <source>
        <dbReference type="ARBA" id="ARBA00022448"/>
    </source>
</evidence>
<dbReference type="InterPro" id="IPR029062">
    <property type="entry name" value="Class_I_gatase-like"/>
</dbReference>
<dbReference type="Gene3D" id="2.60.40.10">
    <property type="entry name" value="Immunoglobulins"/>
    <property type="match status" value="1"/>
</dbReference>
<proteinExistence type="predicted"/>
<feature type="binding site" description="covalent" evidence="6">
    <location>
        <position position="876"/>
    </location>
    <ligand>
        <name>heme c</name>
        <dbReference type="ChEBI" id="CHEBI:61717"/>
    </ligand>
</feature>
<keyword evidence="4" id="KW-0249">Electron transport</keyword>
<dbReference type="InterPro" id="IPR002324">
    <property type="entry name" value="Cyt_c_ID"/>
</dbReference>
<keyword evidence="2 6" id="KW-0349">Heme</keyword>
<dbReference type="PROSITE" id="PS51007">
    <property type="entry name" value="CYTC"/>
    <property type="match status" value="1"/>
</dbReference>
<dbReference type="SMART" id="SM00089">
    <property type="entry name" value="PKD"/>
    <property type="match status" value="1"/>
</dbReference>
<evidence type="ECO:0000313" key="9">
    <source>
        <dbReference type="EMBL" id="SKB89323.1"/>
    </source>
</evidence>
<evidence type="ECO:0000256" key="4">
    <source>
        <dbReference type="ARBA" id="ARBA00022982"/>
    </source>
</evidence>
<evidence type="ECO:0000256" key="2">
    <source>
        <dbReference type="ARBA" id="ARBA00022617"/>
    </source>
</evidence>
<dbReference type="InterPro" id="IPR035986">
    <property type="entry name" value="PKD_dom_sf"/>
</dbReference>
<dbReference type="PANTHER" id="PTHR40469:SF2">
    <property type="entry name" value="GALACTOSE-BINDING DOMAIN-LIKE SUPERFAMILY PROTEIN"/>
    <property type="match status" value="1"/>
</dbReference>
<dbReference type="CDD" id="cd00146">
    <property type="entry name" value="PKD"/>
    <property type="match status" value="1"/>
</dbReference>
<sequence>MRNSTLVLIATGILLSLFSFRLLKQTVKPRILVFSKTAGFRHESIAAGKAAIIKLGKEQGFLVDTTESVSYFTEDSLKKYKAVVFLSTTGNILNAPQQIAFERYIQAGGGYAGVHAAADTEYDWEWYGKLVGGYFLSHPKTQEAVVNVTDRANASTSHLPEKWKRTDEWYNYKTLNPNVRVLASLDESSYEGGKNGSNHPIAWYHQYDGGRAFYTGMGHTKESFDDPLYLKHLLGGIKYAIGNNVVLNYSKATTAKAPEENRFVRTILTQGTLFEPTEMTILPNLDILLVQRRGEIMLYKEQTKTISQIASLDVYSKTSVPGVNAEEGILGLAADPNFKENNYVYIYYSPIDTSVNRLSRFKFVNDKLDKSSEKIILQLYSQREICCHTGGSIAFGPDGLLYLSTGDNSTPFDVPNQQFTNKGFGPMDNRPGLEQYDAGRSSGNTNDLRGKILRIKLKPDGSYEIPAGNLFPPNTPLTRPEIYVMGNRNPYRISIDSKTNFLYWGEVGPDANADSPERGPRGYDELNQARKAGFFGWPYFVGNNYAYRQYDYKTGTSGEPFDKLKPVNNSPNNTGLKELPSVEPAFIWYPYAESKEFPQLGTGGRNAEAGPVYHSELYPKETRYPAYYDNKLFMYDWIRGWVKAVTMHPNGDYDNMEPFMGSSPFIAPIDMEVGPDGRLYVLEYGKGWFTQNPDAGLIRIDYISGNRPPKVDDLVITNTSGTMPYKLQAKVIASDPDNDALSYVWDLGNGTKKTTIQPSIEYVYPKAGEFPVSVEVIDKTKASTSSVKKNVFAGNSRPKLNVALKGNKTFYFPGKPISYEILVTDQGSNVNRSKIYVASNYTKGTDMAGAALGHQEVPDVQIGEGLMLKSDCSACHKVNAVSVGPSFTAVSNKYQTQANAINYIATKILKGSSGVWGEVAMPAHATMPESDAQKIAQYVLSLGSKSSSKPSLPAQGQIIPESGSEENNTFVINASYTDAGSAGVNPLTGTGAAYLRSNVINAREITQRARLALKDSTSTGLIAYPQNDGWIKLKGIDLTGIGSIDLSSLNGNEAGSYSVEVRLDQENGKLIGSSEINSGGTQKQLNSLINLQSAGDSKFHDLYIIVKSNNAIRRRPFLQSIKFNSI</sequence>
<dbReference type="Gene3D" id="2.60.120.260">
    <property type="entry name" value="Galactose-binding domain-like"/>
    <property type="match status" value="1"/>
</dbReference>
<keyword evidence="3 6" id="KW-0479">Metal-binding</keyword>
<dbReference type="InterPro" id="IPR011042">
    <property type="entry name" value="6-blade_b-propeller_TolB-like"/>
</dbReference>
<dbReference type="EMBL" id="FUYR01000005">
    <property type="protein sequence ID" value="SKB89323.1"/>
    <property type="molecule type" value="Genomic_DNA"/>
</dbReference>
<feature type="domain" description="Cytochrome c" evidence="8">
    <location>
        <begin position="858"/>
        <end position="943"/>
    </location>
</feature>
<keyword evidence="1" id="KW-0813">Transport</keyword>
<evidence type="ECO:0000259" key="8">
    <source>
        <dbReference type="PROSITE" id="PS51007"/>
    </source>
</evidence>
<dbReference type="SUPFAM" id="SSF50952">
    <property type="entry name" value="Soluble quinoprotein glucose dehydrogenase"/>
    <property type="match status" value="1"/>
</dbReference>
<evidence type="ECO:0000256" key="3">
    <source>
        <dbReference type="ARBA" id="ARBA00022723"/>
    </source>
</evidence>
<evidence type="ECO:0000313" key="10">
    <source>
        <dbReference type="Proteomes" id="UP000189981"/>
    </source>
</evidence>
<dbReference type="Pfam" id="PF06283">
    <property type="entry name" value="ThuA"/>
    <property type="match status" value="1"/>
</dbReference>
<dbReference type="RefSeq" id="WP_079703826.1">
    <property type="nucleotide sequence ID" value="NZ_FUYR01000005.1"/>
</dbReference>
<keyword evidence="5 6" id="KW-0408">Iron</keyword>
<gene>
    <name evidence="9" type="ORF">SAMN05661099_3328</name>
</gene>
<evidence type="ECO:0000259" key="7">
    <source>
        <dbReference type="PROSITE" id="PS50093"/>
    </source>
</evidence>
<dbReference type="InterPro" id="IPR011041">
    <property type="entry name" value="Quinoprot_gluc/sorb_DH_b-prop"/>
</dbReference>
<dbReference type="InterPro" id="IPR013783">
    <property type="entry name" value="Ig-like_fold"/>
</dbReference>
<name>A0A1T5EZG4_9SPHI</name>
<evidence type="ECO:0000256" key="5">
    <source>
        <dbReference type="ARBA" id="ARBA00023004"/>
    </source>
</evidence>
<protein>
    <submittedName>
        <fullName evidence="9">Glucose/arabinose dehydrogenase, beta-propeller fold</fullName>
    </submittedName>
</protein>
<dbReference type="InterPro" id="IPR022409">
    <property type="entry name" value="PKD/Chitinase_dom"/>
</dbReference>
<dbReference type="SUPFAM" id="SSF49299">
    <property type="entry name" value="PKD domain"/>
    <property type="match status" value="1"/>
</dbReference>
<dbReference type="STRING" id="572036.SAMN05661099_3328"/>
<dbReference type="CDD" id="cd04084">
    <property type="entry name" value="CBM6_xylanase-like"/>
    <property type="match status" value="1"/>
</dbReference>
<dbReference type="PRINTS" id="PR00606">
    <property type="entry name" value="CYTCHROMECID"/>
</dbReference>
<dbReference type="Proteomes" id="UP000189981">
    <property type="component" value="Unassembled WGS sequence"/>
</dbReference>
<dbReference type="OrthoDB" id="9816308at2"/>
<dbReference type="GO" id="GO:0009055">
    <property type="term" value="F:electron transfer activity"/>
    <property type="evidence" value="ECO:0007669"/>
    <property type="project" value="InterPro"/>
</dbReference>
<dbReference type="SUPFAM" id="SSF52317">
    <property type="entry name" value="Class I glutamine amidotransferase-like"/>
    <property type="match status" value="1"/>
</dbReference>
<comment type="PTM">
    <text evidence="6">Binds 1 heme c group covalently per subunit.</text>
</comment>
<dbReference type="Pfam" id="PF00801">
    <property type="entry name" value="PKD"/>
    <property type="match status" value="1"/>
</dbReference>
<dbReference type="GO" id="GO:0005506">
    <property type="term" value="F:iron ion binding"/>
    <property type="evidence" value="ECO:0007669"/>
    <property type="project" value="InterPro"/>
</dbReference>
<feature type="binding site" description="covalent" evidence="6">
    <location>
        <position position="921"/>
    </location>
    <ligand>
        <name>heme c</name>
        <dbReference type="ChEBI" id="CHEBI:61717"/>
    </ligand>
</feature>
<reference evidence="10" key="1">
    <citation type="submission" date="2017-02" db="EMBL/GenBank/DDBJ databases">
        <authorList>
            <person name="Varghese N."/>
            <person name="Submissions S."/>
        </authorList>
    </citation>
    <scope>NUCLEOTIDE SEQUENCE [LARGE SCALE GENOMIC DNA]</scope>
    <source>
        <strain evidence="10">DSM 22385</strain>
    </source>
</reference>
<feature type="binding site" description="covalent" evidence="6">
    <location>
        <position position="872"/>
    </location>
    <ligand>
        <name>heme c</name>
        <dbReference type="ChEBI" id="CHEBI:61717"/>
    </ligand>
</feature>
<accession>A0A1T5EZG4</accession>
<keyword evidence="10" id="KW-1185">Reference proteome</keyword>
<dbReference type="Gene3D" id="3.40.50.880">
    <property type="match status" value="1"/>
</dbReference>
<dbReference type="Pfam" id="PF07995">
    <property type="entry name" value="GSDH"/>
    <property type="match status" value="1"/>
</dbReference>
<dbReference type="InterPro" id="IPR012938">
    <property type="entry name" value="Glc/Sorbosone_DH"/>
</dbReference>
<dbReference type="Gene3D" id="1.10.760.10">
    <property type="entry name" value="Cytochrome c-like domain"/>
    <property type="match status" value="1"/>
</dbReference>
<feature type="domain" description="PKD" evidence="7">
    <location>
        <begin position="733"/>
        <end position="791"/>
    </location>
</feature>